<feature type="non-terminal residue" evidence="2">
    <location>
        <position position="956"/>
    </location>
</feature>
<proteinExistence type="predicted"/>
<evidence type="ECO:0000313" key="3">
    <source>
        <dbReference type="Proteomes" id="UP000601435"/>
    </source>
</evidence>
<name>A0A812UFH1_9DINO</name>
<keyword evidence="3" id="KW-1185">Reference proteome</keyword>
<organism evidence="2 3">
    <name type="scientific">Symbiodinium necroappetens</name>
    <dbReference type="NCBI Taxonomy" id="1628268"/>
    <lineage>
        <taxon>Eukaryota</taxon>
        <taxon>Sar</taxon>
        <taxon>Alveolata</taxon>
        <taxon>Dinophyceae</taxon>
        <taxon>Suessiales</taxon>
        <taxon>Symbiodiniaceae</taxon>
        <taxon>Symbiodinium</taxon>
    </lineage>
</organism>
<evidence type="ECO:0000313" key="2">
    <source>
        <dbReference type="EMBL" id="CAE7572657.1"/>
    </source>
</evidence>
<dbReference type="OrthoDB" id="417214at2759"/>
<comment type="caution">
    <text evidence="2">The sequence shown here is derived from an EMBL/GenBank/DDBJ whole genome shotgun (WGS) entry which is preliminary data.</text>
</comment>
<dbReference type="Proteomes" id="UP000601435">
    <property type="component" value="Unassembled WGS sequence"/>
</dbReference>
<reference evidence="2" key="1">
    <citation type="submission" date="2021-02" db="EMBL/GenBank/DDBJ databases">
        <authorList>
            <person name="Dougan E. K."/>
            <person name="Rhodes N."/>
            <person name="Thang M."/>
            <person name="Chan C."/>
        </authorList>
    </citation>
    <scope>NUCLEOTIDE SEQUENCE</scope>
</reference>
<feature type="compositionally biased region" description="Pro residues" evidence="1">
    <location>
        <begin position="241"/>
        <end position="252"/>
    </location>
</feature>
<evidence type="ECO:0000256" key="1">
    <source>
        <dbReference type="SAM" id="MobiDB-lite"/>
    </source>
</evidence>
<gene>
    <name evidence="2" type="ORF">SNEC2469_LOCUS16715</name>
</gene>
<feature type="compositionally biased region" description="Basic and acidic residues" evidence="1">
    <location>
        <begin position="262"/>
        <end position="273"/>
    </location>
</feature>
<sequence>ASFKERARKIGVTPEVLQELAEGSSIAISNFVSEAVEPPAENIVRRLPAAERAARAQAQQARLAGVVFTPDTTPANCLVDVFVDQLESDILQYIGPERCVSRSQEMMSVKKDKTLNVDPEGRVRVTAKPNELRCETSSDAKLRAAWGRRSLAMDLAGICSYIEIEKWVQHLFSIQAREVPKGMAPISVNQLIQADRALFLHASEKLMGQLSAPAGAPKPLDGVIKDLMHSQEVLQFVQPVPRVPDPPQPWQPWKPTGKGRKGKDDPKKGKGDRTTTPTKDQSTATVGGTVPSPAAEGGGIIVEDAQGPEHATYRGRVLSGRVVPFVNHVLQFDAQSQRHWTQPWKGTRQVLVAYSVSIKGLHQPDLDFLRSLNFQLPAPIGDPHVLPDARPWAFEIFAGSASLSKAWHNAGFRVLAFDVHVRGAGMPIVPLDLTQASAVSILWDLIRRVQPVFDSMQHYCDNKHEHAPWSVQRVNGRWHFATASEAAYPALMAAMELEHPFDVNHAVSPFTVEAIDFLMSSSHEQVVLHRKLALLKLQLLIKRTDKEEAALHESMPPSVAKVMRGKKLVALKLLLEQEGYDDLESLRFLTEGVKVMGSEAHPPCFDKKVKPATLTEMDLRETAEARRRAITGSSTRDHSCKASILQEVTQEEVNLGFLDGPYSADEISNLVGHENWCVIRRFLIEQGAKHRPIDDACQSQTNAAYSATIKLELHNADDIACIALLIAKKIKDGEQRFGSGEWTGKWADGKDRFYLPNSLMFGASAAVFGFIRVSRCLHFLVNKILKVPSAVYFDDFPLFTPVEGAEAMDEADGVAGIGACIWDPLVKVGRVLSGFVPSWAWDTWRADIEPSDKEPQLICHIELFVIVAVRWIFSDQFLNRRLILFVDNEASRFAILKGGSGSRGMNALTRAFDSLDVTHPCFYWLDRVPSFSNVADGPSKPPAQRCVLLGRGCFCT</sequence>
<feature type="region of interest" description="Disordered" evidence="1">
    <location>
        <begin position="239"/>
        <end position="300"/>
    </location>
</feature>
<dbReference type="EMBL" id="CAJNJA010027264">
    <property type="protein sequence ID" value="CAE7572657.1"/>
    <property type="molecule type" value="Genomic_DNA"/>
</dbReference>
<protein>
    <submittedName>
        <fullName evidence="2">Uncharacterized protein</fullName>
    </submittedName>
</protein>
<dbReference type="AlphaFoldDB" id="A0A812UFH1"/>
<accession>A0A812UFH1</accession>